<accession>A0A409VAY4</accession>
<dbReference type="Pfam" id="PF12622">
    <property type="entry name" value="NpwBP"/>
    <property type="match status" value="1"/>
</dbReference>
<reference evidence="3 4" key="1">
    <citation type="journal article" date="2018" name="Evol. Lett.">
        <title>Horizontal gene cluster transfer increased hallucinogenic mushroom diversity.</title>
        <authorList>
            <person name="Reynolds H.T."/>
            <person name="Vijayakumar V."/>
            <person name="Gluck-Thaler E."/>
            <person name="Korotkin H.B."/>
            <person name="Matheny P.B."/>
            <person name="Slot J.C."/>
        </authorList>
    </citation>
    <scope>NUCLEOTIDE SEQUENCE [LARGE SCALE GENOMIC DNA]</scope>
    <source>
        <strain evidence="3 4">2629</strain>
    </source>
</reference>
<dbReference type="Proteomes" id="UP000284842">
    <property type="component" value="Unassembled WGS sequence"/>
</dbReference>
<dbReference type="EMBL" id="NHTK01006097">
    <property type="protein sequence ID" value="PPQ64086.1"/>
    <property type="molecule type" value="Genomic_DNA"/>
</dbReference>
<feature type="domain" description="Wbp11/ELF5/Saf1 N-terminal" evidence="2">
    <location>
        <begin position="3"/>
        <end position="76"/>
    </location>
</feature>
<protein>
    <recommendedName>
        <fullName evidence="2">Wbp11/ELF5/Saf1 N-terminal domain-containing protein</fullName>
    </recommendedName>
</protein>
<feature type="region of interest" description="Disordered" evidence="1">
    <location>
        <begin position="92"/>
        <end position="127"/>
    </location>
</feature>
<evidence type="ECO:0000259" key="2">
    <source>
        <dbReference type="Pfam" id="PF09429"/>
    </source>
</evidence>
<feature type="compositionally biased region" description="Pro residues" evidence="1">
    <location>
        <begin position="323"/>
        <end position="335"/>
    </location>
</feature>
<proteinExistence type="predicted"/>
<sequence>MAKKNLNPADAYRQQSPEEERAKKGTNKAERSKARDLAVVKKDTTDLEIVIKELEADRSDPQKLAELKAELEKINKKKAEYVAEHPEARKLVYRRRREGEPEPELPTVKRRNPFKKNGLPKHPERSIYYDPVLNPFGVAPPGMPYIERPLLPGEVDSEEEDAHEDEPMSDEDDIPLPSGLPPGSEEVTSDDEIQMPDGPPPGHEMDEDDDIPLPPIPSESIPQLPSTMMPPLPPGMPPNQIPTGILPPPPPPPPGFALPGNVPPPPPGFLPGMMNMPPPPPGFAPGFSGIPPPPPPPFGFPPTMPNMPPPPGFNPYHNAPFPPFAPNAFPPPPNKFLPRQQSTSAMQDPLSSIPHQTFQAHKASHLATPHPSLPQNPNKTVPPPPSLPHNPSLPAKPIAAAATVVAAPQLRDLKKEATAFVPTAVKRKKAAVEAPKFNAAPDVGPSDANSSAEIGPSKPDLLGALKNQFGPKPVEQKTKAAQQTDYDKFMAEMGDILGPQ</sequence>
<dbReference type="InParanoid" id="A0A409VAY4"/>
<feature type="compositionally biased region" description="Acidic residues" evidence="1">
    <location>
        <begin position="155"/>
        <end position="174"/>
    </location>
</feature>
<feature type="compositionally biased region" description="Pro residues" evidence="1">
    <location>
        <begin position="290"/>
        <end position="306"/>
    </location>
</feature>
<feature type="compositionally biased region" description="Basic and acidic residues" evidence="1">
    <location>
        <begin position="16"/>
        <end position="36"/>
    </location>
</feature>
<organism evidence="3 4">
    <name type="scientific">Panaeolus cyanescens</name>
    <dbReference type="NCBI Taxonomy" id="181874"/>
    <lineage>
        <taxon>Eukaryota</taxon>
        <taxon>Fungi</taxon>
        <taxon>Dikarya</taxon>
        <taxon>Basidiomycota</taxon>
        <taxon>Agaricomycotina</taxon>
        <taxon>Agaricomycetes</taxon>
        <taxon>Agaricomycetidae</taxon>
        <taxon>Agaricales</taxon>
        <taxon>Agaricineae</taxon>
        <taxon>Galeropsidaceae</taxon>
        <taxon>Panaeolus</taxon>
    </lineage>
</organism>
<feature type="compositionally biased region" description="Low complexity" evidence="1">
    <location>
        <begin position="218"/>
        <end position="227"/>
    </location>
</feature>
<evidence type="ECO:0000256" key="1">
    <source>
        <dbReference type="SAM" id="MobiDB-lite"/>
    </source>
</evidence>
<dbReference type="Pfam" id="PF09429">
    <property type="entry name" value="Wbp11"/>
    <property type="match status" value="1"/>
</dbReference>
<feature type="region of interest" description="Disordered" evidence="1">
    <location>
        <begin position="438"/>
        <end position="483"/>
    </location>
</feature>
<evidence type="ECO:0000313" key="3">
    <source>
        <dbReference type="EMBL" id="PPQ64086.1"/>
    </source>
</evidence>
<evidence type="ECO:0000313" key="4">
    <source>
        <dbReference type="Proteomes" id="UP000284842"/>
    </source>
</evidence>
<dbReference type="STRING" id="181874.A0A409VAY4"/>
<dbReference type="AlphaFoldDB" id="A0A409VAY4"/>
<feature type="region of interest" description="Disordered" evidence="1">
    <location>
        <begin position="1"/>
        <end position="36"/>
    </location>
</feature>
<feature type="region of interest" description="Disordered" evidence="1">
    <location>
        <begin position="139"/>
        <end position="306"/>
    </location>
</feature>
<dbReference type="OrthoDB" id="205569at2759"/>
<keyword evidence="4" id="KW-1185">Reference proteome</keyword>
<feature type="compositionally biased region" description="Polar residues" evidence="1">
    <location>
        <begin position="339"/>
        <end position="359"/>
    </location>
</feature>
<feature type="region of interest" description="Disordered" evidence="1">
    <location>
        <begin position="323"/>
        <end position="394"/>
    </location>
</feature>
<feature type="compositionally biased region" description="Pro residues" evidence="1">
    <location>
        <begin position="228"/>
        <end position="269"/>
    </location>
</feature>
<comment type="caution">
    <text evidence="3">The sequence shown here is derived from an EMBL/GenBank/DDBJ whole genome shotgun (WGS) entry which is preliminary data.</text>
</comment>
<name>A0A409VAY4_9AGAR</name>
<dbReference type="GO" id="GO:0006396">
    <property type="term" value="P:RNA processing"/>
    <property type="evidence" value="ECO:0007669"/>
    <property type="project" value="InterPro"/>
</dbReference>
<dbReference type="InterPro" id="IPR019007">
    <property type="entry name" value="Wbp11/ELF5/Saf1_N"/>
</dbReference>
<gene>
    <name evidence="3" type="ORF">CVT24_008899</name>
</gene>